<evidence type="ECO:0000313" key="3">
    <source>
        <dbReference type="Proteomes" id="UP001419268"/>
    </source>
</evidence>
<evidence type="ECO:0000313" key="2">
    <source>
        <dbReference type="EMBL" id="KAK9111698.1"/>
    </source>
</evidence>
<protein>
    <submittedName>
        <fullName evidence="2">Uncharacterized protein</fullName>
    </submittedName>
</protein>
<accession>A0AAP0NLY2</accession>
<keyword evidence="3" id="KW-1185">Reference proteome</keyword>
<dbReference type="AlphaFoldDB" id="A0AAP0NLY2"/>
<feature type="region of interest" description="Disordered" evidence="1">
    <location>
        <begin position="1"/>
        <end position="70"/>
    </location>
</feature>
<comment type="caution">
    <text evidence="2">The sequence shown here is derived from an EMBL/GenBank/DDBJ whole genome shotgun (WGS) entry which is preliminary data.</text>
</comment>
<organism evidence="2 3">
    <name type="scientific">Stephania cephalantha</name>
    <dbReference type="NCBI Taxonomy" id="152367"/>
    <lineage>
        <taxon>Eukaryota</taxon>
        <taxon>Viridiplantae</taxon>
        <taxon>Streptophyta</taxon>
        <taxon>Embryophyta</taxon>
        <taxon>Tracheophyta</taxon>
        <taxon>Spermatophyta</taxon>
        <taxon>Magnoliopsida</taxon>
        <taxon>Ranunculales</taxon>
        <taxon>Menispermaceae</taxon>
        <taxon>Menispermoideae</taxon>
        <taxon>Cissampelideae</taxon>
        <taxon>Stephania</taxon>
    </lineage>
</organism>
<evidence type="ECO:0000256" key="1">
    <source>
        <dbReference type="SAM" id="MobiDB-lite"/>
    </source>
</evidence>
<dbReference type="Proteomes" id="UP001419268">
    <property type="component" value="Unassembled WGS sequence"/>
</dbReference>
<proteinExistence type="predicted"/>
<dbReference type="EMBL" id="JBBNAG010000008">
    <property type="protein sequence ID" value="KAK9111698.1"/>
    <property type="molecule type" value="Genomic_DNA"/>
</dbReference>
<name>A0AAP0NLY2_9MAGN</name>
<sequence length="152" mass="16721">MGVSSARRPRGRLGEGTECEGAEHEGRSRVTKSNMREGRGRGLSGHQERKESGEDREGVGEDERVSSSTLNPARFGLTELNPVWLGLGDKAFHRPPSERNRVQVPLHFFSSSEDRGLWEVTASFSSSLFSSPLHPSSSSLIDCLFLVVLLLL</sequence>
<feature type="compositionally biased region" description="Basic and acidic residues" evidence="1">
    <location>
        <begin position="21"/>
        <end position="65"/>
    </location>
</feature>
<reference evidence="2 3" key="1">
    <citation type="submission" date="2024-01" db="EMBL/GenBank/DDBJ databases">
        <title>Genome assemblies of Stephania.</title>
        <authorList>
            <person name="Yang L."/>
        </authorList>
    </citation>
    <scope>NUCLEOTIDE SEQUENCE [LARGE SCALE GENOMIC DNA]</scope>
    <source>
        <strain evidence="2">JXDWG</strain>
        <tissue evidence="2">Leaf</tissue>
    </source>
</reference>
<gene>
    <name evidence="2" type="ORF">Scep_019217</name>
</gene>